<dbReference type="EMBL" id="CP011367">
    <property type="protein sequence ID" value="AKJ94247.1"/>
    <property type="molecule type" value="Genomic_DNA"/>
</dbReference>
<keyword evidence="3 8" id="KW-0132">Cell division</keyword>
<evidence type="ECO:0000256" key="8">
    <source>
        <dbReference type="HAMAP-Rule" id="MF_00910"/>
    </source>
</evidence>
<dbReference type="Pfam" id="PF04999">
    <property type="entry name" value="FtsL"/>
    <property type="match status" value="1"/>
</dbReference>
<dbReference type="OrthoDB" id="5298556at2"/>
<dbReference type="GO" id="GO:0005886">
    <property type="term" value="C:plasma membrane"/>
    <property type="evidence" value="ECO:0007669"/>
    <property type="project" value="UniProtKB-SubCell"/>
</dbReference>
<comment type="subcellular location">
    <subcellularLocation>
        <location evidence="8">Cell inner membrane</location>
        <topology evidence="8">Single-pass type II membrane protein</topology>
    </subcellularLocation>
    <subcellularLocation>
        <location evidence="1">Cell membrane</location>
        <topology evidence="1">Single-pass type II membrane protein</topology>
    </subcellularLocation>
    <text evidence="8">Localizes to the division septum where it forms a ring structure.</text>
</comment>
<dbReference type="GO" id="GO:0032153">
    <property type="term" value="C:cell division site"/>
    <property type="evidence" value="ECO:0007669"/>
    <property type="project" value="UniProtKB-UniRule"/>
</dbReference>
<dbReference type="GO" id="GO:0043093">
    <property type="term" value="P:FtsZ-dependent cytokinesis"/>
    <property type="evidence" value="ECO:0007669"/>
    <property type="project" value="UniProtKB-UniRule"/>
</dbReference>
<dbReference type="HAMAP" id="MF_00910">
    <property type="entry name" value="FtsL"/>
    <property type="match status" value="1"/>
</dbReference>
<evidence type="ECO:0000256" key="4">
    <source>
        <dbReference type="ARBA" id="ARBA00022692"/>
    </source>
</evidence>
<dbReference type="STRING" id="106634.TVD_02145"/>
<keyword evidence="5 8" id="KW-1133">Transmembrane helix</keyword>
<dbReference type="PATRIC" id="fig|106634.4.peg.436"/>
<evidence type="ECO:0000256" key="3">
    <source>
        <dbReference type="ARBA" id="ARBA00022618"/>
    </source>
</evidence>
<evidence type="ECO:0000256" key="7">
    <source>
        <dbReference type="ARBA" id="ARBA00023306"/>
    </source>
</evidence>
<name>A0A0G3G413_9GAMM</name>
<evidence type="ECO:0000313" key="11">
    <source>
        <dbReference type="EMBL" id="AKJ94247.1"/>
    </source>
</evidence>
<keyword evidence="12" id="KW-1185">Reference proteome</keyword>
<evidence type="ECO:0000256" key="6">
    <source>
        <dbReference type="ARBA" id="ARBA00023136"/>
    </source>
</evidence>
<dbReference type="Proteomes" id="UP000064201">
    <property type="component" value="Chromosome"/>
</dbReference>
<accession>A0A0G3G413</accession>
<keyword evidence="4 8" id="KW-0812">Transmembrane</keyword>
<organism evidence="11 12">
    <name type="scientific">Thioalkalivibrio versutus</name>
    <dbReference type="NCBI Taxonomy" id="106634"/>
    <lineage>
        <taxon>Bacteria</taxon>
        <taxon>Pseudomonadati</taxon>
        <taxon>Pseudomonadota</taxon>
        <taxon>Gammaproteobacteria</taxon>
        <taxon>Chromatiales</taxon>
        <taxon>Ectothiorhodospiraceae</taxon>
        <taxon>Thioalkalivibrio</taxon>
    </lineage>
</organism>
<dbReference type="AlphaFoldDB" id="A0A0G3G413"/>
<evidence type="ECO:0000256" key="10">
    <source>
        <dbReference type="SAM" id="SignalP"/>
    </source>
</evidence>
<keyword evidence="8" id="KW-0997">Cell inner membrane</keyword>
<evidence type="ECO:0000256" key="1">
    <source>
        <dbReference type="ARBA" id="ARBA00004401"/>
    </source>
</evidence>
<dbReference type="KEGG" id="tvr:TVD_02145"/>
<feature type="chain" id="PRO_5002554066" description="Cell division protein FtsL" evidence="10">
    <location>
        <begin position="18"/>
        <end position="94"/>
    </location>
</feature>
<evidence type="ECO:0000256" key="9">
    <source>
        <dbReference type="NCBIfam" id="TIGR02209"/>
    </source>
</evidence>
<keyword evidence="2 8" id="KW-1003">Cell membrane</keyword>
<evidence type="ECO:0000256" key="5">
    <source>
        <dbReference type="ARBA" id="ARBA00022989"/>
    </source>
</evidence>
<comment type="subunit">
    <text evidence="8">Part of a complex composed of FtsB, FtsL and FtsQ.</text>
</comment>
<dbReference type="InterPro" id="IPR011922">
    <property type="entry name" value="Cell_div_FtsL"/>
</dbReference>
<sequence length="94" mass="10431">MVARGLLAVALATGVFASAVGVVAAKHESRQAFIDQQQALSQRDVLNLEWTQLQIEQSTWATQGRVEEQARERLDMIQPDSDRIVVIGGRSWAR</sequence>
<reference evidence="11 12" key="1">
    <citation type="submission" date="2015-04" db="EMBL/GenBank/DDBJ databases">
        <title>Complete Sequence for the Genome of the Thioalkalivibrio versutus D301.</title>
        <authorList>
            <person name="Mu T."/>
            <person name="Zhou J."/>
            <person name="Xu X."/>
        </authorList>
    </citation>
    <scope>NUCLEOTIDE SEQUENCE [LARGE SCALE GENOMIC DNA]</scope>
    <source>
        <strain evidence="11 12">D301</strain>
    </source>
</reference>
<dbReference type="PANTHER" id="PTHR37479">
    <property type="entry name" value="CELL DIVISION PROTEIN FTSL"/>
    <property type="match status" value="1"/>
</dbReference>
<evidence type="ECO:0000256" key="2">
    <source>
        <dbReference type="ARBA" id="ARBA00022475"/>
    </source>
</evidence>
<dbReference type="PANTHER" id="PTHR37479:SF1">
    <property type="entry name" value="CELL DIVISION PROTEIN FTSL"/>
    <property type="match status" value="1"/>
</dbReference>
<proteinExistence type="inferred from homology"/>
<feature type="signal peptide" evidence="10">
    <location>
        <begin position="1"/>
        <end position="17"/>
    </location>
</feature>
<keyword evidence="10" id="KW-0732">Signal</keyword>
<protein>
    <recommendedName>
        <fullName evidence="8 9">Cell division protein FtsL</fullName>
    </recommendedName>
</protein>
<comment type="similarity">
    <text evidence="8">Belongs to the FtsL family.</text>
</comment>
<dbReference type="NCBIfam" id="TIGR02209">
    <property type="entry name" value="ftsL_broad"/>
    <property type="match status" value="1"/>
</dbReference>
<comment type="function">
    <text evidence="8">Essential cell division protein. May link together the upstream cell division proteins, which are predominantly cytoplasmic, with the downstream cell division proteins, which are predominantly periplasmic.</text>
</comment>
<keyword evidence="7 8" id="KW-0131">Cell cycle</keyword>
<gene>
    <name evidence="8" type="primary">ftsL</name>
    <name evidence="11" type="ORF">TVD_02145</name>
</gene>
<keyword evidence="6 8" id="KW-0472">Membrane</keyword>
<dbReference type="RefSeq" id="WP_018176149.1">
    <property type="nucleotide sequence ID" value="NZ_CP011367.1"/>
</dbReference>
<evidence type="ECO:0000313" key="12">
    <source>
        <dbReference type="Proteomes" id="UP000064201"/>
    </source>
</evidence>